<evidence type="ECO:0000256" key="7">
    <source>
        <dbReference type="SAM" id="Phobius"/>
    </source>
</evidence>
<evidence type="ECO:0000256" key="5">
    <source>
        <dbReference type="ARBA" id="ARBA00023136"/>
    </source>
</evidence>
<comment type="subcellular location">
    <subcellularLocation>
        <location evidence="1">Cell membrane</location>
        <topology evidence="1">Single-pass membrane protein</topology>
    </subcellularLocation>
</comment>
<keyword evidence="2" id="KW-1003">Cell membrane</keyword>
<feature type="compositionally biased region" description="Basic and acidic residues" evidence="6">
    <location>
        <begin position="268"/>
        <end position="322"/>
    </location>
</feature>
<dbReference type="STRING" id="1413211.U473_09740"/>
<feature type="domain" description="RsgI N-terminal anti-sigma" evidence="8">
    <location>
        <begin position="3"/>
        <end position="50"/>
    </location>
</feature>
<accession>A0A135L5G7</accession>
<proteinExistence type="predicted"/>
<keyword evidence="4 7" id="KW-1133">Transmembrane helix</keyword>
<evidence type="ECO:0000313" key="9">
    <source>
        <dbReference type="EMBL" id="KXG44255.1"/>
    </source>
</evidence>
<dbReference type="InterPro" id="IPR055431">
    <property type="entry name" value="RsgI_M"/>
</dbReference>
<keyword evidence="3 7" id="KW-0812">Transmembrane</keyword>
<dbReference type="GO" id="GO:0005886">
    <property type="term" value="C:plasma membrane"/>
    <property type="evidence" value="ECO:0007669"/>
    <property type="project" value="UniProtKB-SubCell"/>
</dbReference>
<dbReference type="Proteomes" id="UP000070352">
    <property type="component" value="Unassembled WGS sequence"/>
</dbReference>
<evidence type="ECO:0000313" key="10">
    <source>
        <dbReference type="Proteomes" id="UP000070352"/>
    </source>
</evidence>
<reference evidence="9 10" key="1">
    <citation type="submission" date="2016-02" db="EMBL/GenBank/DDBJ databases">
        <title>Draft Genome for Tepidibacillus decaturensis nov. sp. Strain Z9, an Anaerobic, Moderately Thermophilic and Heterotrophic Bacterium from Deep Subsurface of the Illinois Basin, USA.</title>
        <authorList>
            <person name="Dong Y."/>
            <person name="Chang J.Y."/>
            <person name="Sanford R."/>
            <person name="Fouke B.W."/>
        </authorList>
    </citation>
    <scope>NUCLEOTIDE SEQUENCE [LARGE SCALE GENOMIC DNA]</scope>
    <source>
        <strain evidence="9 10">Z9</strain>
    </source>
</reference>
<dbReference type="AlphaFoldDB" id="A0A135L5G7"/>
<evidence type="ECO:0000256" key="3">
    <source>
        <dbReference type="ARBA" id="ARBA00022692"/>
    </source>
</evidence>
<organism evidence="9 10">
    <name type="scientific">Tepidibacillus decaturensis</name>
    <dbReference type="NCBI Taxonomy" id="1413211"/>
    <lineage>
        <taxon>Bacteria</taxon>
        <taxon>Bacillati</taxon>
        <taxon>Bacillota</taxon>
        <taxon>Bacilli</taxon>
        <taxon>Bacillales</taxon>
        <taxon>Bacillaceae</taxon>
        <taxon>Tepidibacillus</taxon>
    </lineage>
</organism>
<gene>
    <name evidence="9" type="ORF">U473_09740</name>
</gene>
<comment type="caution">
    <text evidence="9">The sequence shown here is derived from an EMBL/GenBank/DDBJ whole genome shotgun (WGS) entry which is preliminary data.</text>
</comment>
<evidence type="ECO:0000256" key="4">
    <source>
        <dbReference type="ARBA" id="ARBA00022989"/>
    </source>
</evidence>
<evidence type="ECO:0000256" key="6">
    <source>
        <dbReference type="SAM" id="MobiDB-lite"/>
    </source>
</evidence>
<dbReference type="Pfam" id="PF12791">
    <property type="entry name" value="RsgI_N"/>
    <property type="match status" value="1"/>
</dbReference>
<feature type="region of interest" description="Disordered" evidence="6">
    <location>
        <begin position="268"/>
        <end position="368"/>
    </location>
</feature>
<dbReference type="EMBL" id="LSKU01000001">
    <property type="protein sequence ID" value="KXG44255.1"/>
    <property type="molecule type" value="Genomic_DNA"/>
</dbReference>
<evidence type="ECO:0000256" key="1">
    <source>
        <dbReference type="ARBA" id="ARBA00004162"/>
    </source>
</evidence>
<feature type="compositionally biased region" description="Basic and acidic residues" evidence="6">
    <location>
        <begin position="329"/>
        <end position="368"/>
    </location>
</feature>
<dbReference type="RefSeq" id="WP_068725756.1">
    <property type="nucleotide sequence ID" value="NZ_LSKU01000001.1"/>
</dbReference>
<protein>
    <recommendedName>
        <fullName evidence="8">RsgI N-terminal anti-sigma domain-containing protein</fullName>
    </recommendedName>
</protein>
<evidence type="ECO:0000256" key="2">
    <source>
        <dbReference type="ARBA" id="ARBA00022475"/>
    </source>
</evidence>
<evidence type="ECO:0000259" key="8">
    <source>
        <dbReference type="PROSITE" id="PS51849"/>
    </source>
</evidence>
<dbReference type="PROSITE" id="PS51849">
    <property type="entry name" value="RSGI_N"/>
    <property type="match status" value="1"/>
</dbReference>
<dbReference type="OrthoDB" id="9800626at2"/>
<sequence length="368" mass="41686">MDKGIVMEVLSSGNVIVLTKDGQFLSVKPHSKVEIGEEASFKLLEKDRQYQAIFANHKIRWIASVAAIFLLLLVGIPGWFGLDSNVDKVAAYVTVDINPSVEIAISSKETVLQIEGINEDGKKLVQTIRDSIIGIPVAQATSILLQESEKLGYIKANAEVVISTTRLIEDQTFEKNIEDQVKRAVADQLKKVTNVSITTVETTAQVREDAQKSGLSTGKYAIYLMTKNKNQEISIDRFKNQSISEIAKDRDDLKQILGKNITAEIVEQWHDKQESKNDEKEEKKELKDQGGKQNKNDDQKVDHKKENGKNEEKQEVKIELNQKRTSGNKQDDEIKNDRKEQKDDRNKKDEKDKKDNEKNDGETKHKNQ</sequence>
<keyword evidence="5 7" id="KW-0472">Membrane</keyword>
<keyword evidence="10" id="KW-1185">Reference proteome</keyword>
<feature type="transmembrane region" description="Helical" evidence="7">
    <location>
        <begin position="61"/>
        <end position="82"/>
    </location>
</feature>
<dbReference type="InterPro" id="IPR024449">
    <property type="entry name" value="Anti-sigma_RsgI_N"/>
</dbReference>
<dbReference type="Pfam" id="PF23750">
    <property type="entry name" value="RsgI_M"/>
    <property type="match status" value="1"/>
</dbReference>
<name>A0A135L5G7_9BACI</name>